<dbReference type="InterPro" id="IPR006128">
    <property type="entry name" value="Lipoprotein_PsaA-like"/>
</dbReference>
<name>A0A7X0H3C7_9BACT</name>
<sequence>MTLINQNKRIGYSQFFAGLVVLLMGLIQVGCGDGEEPSATGGSGAEAKPSVVTTTTMLDDLARTLAGDHVEVVGIMRPGQDPHVYEVLPRDAQAIASADLVIANGLNLEATLHGVIEGNAKGKVVYAAEHDAIETLGSEDYEGAPDPHCWMDIELWKHYVTSVRDGLIAIDPGNQADYESRATAYFTELDELQTWMTERFAEVPESQRVIVTSHDAFNYFGNANKIEVHGVIGISTEQAPRPQDIAALEAMVKERNVQALFIESSTSPTLNSIVEKVAEQTGAKVGGTLYSDSLGMPGSGADTYITMMKHNVNTVVDALK</sequence>
<dbReference type="Pfam" id="PF01297">
    <property type="entry name" value="ZnuA"/>
    <property type="match status" value="1"/>
</dbReference>
<reference evidence="7 8" key="1">
    <citation type="submission" date="2020-08" db="EMBL/GenBank/DDBJ databases">
        <title>Genomic Encyclopedia of Type Strains, Phase IV (KMG-IV): sequencing the most valuable type-strain genomes for metagenomic binning, comparative biology and taxonomic classification.</title>
        <authorList>
            <person name="Goeker M."/>
        </authorList>
    </citation>
    <scope>NUCLEOTIDE SEQUENCE [LARGE SCALE GENOMIC DNA]</scope>
    <source>
        <strain evidence="7 8">DSM 103725</strain>
    </source>
</reference>
<dbReference type="GO" id="GO:0007155">
    <property type="term" value="P:cell adhesion"/>
    <property type="evidence" value="ECO:0007669"/>
    <property type="project" value="InterPro"/>
</dbReference>
<evidence type="ECO:0000256" key="2">
    <source>
        <dbReference type="ARBA" id="ARBA00011028"/>
    </source>
</evidence>
<dbReference type="InterPro" id="IPR050492">
    <property type="entry name" value="Bact_metal-bind_prot9"/>
</dbReference>
<gene>
    <name evidence="7" type="ORF">HNQ40_000349</name>
</gene>
<comment type="caution">
    <text evidence="7">The sequence shown here is derived from an EMBL/GenBank/DDBJ whole genome shotgun (WGS) entry which is preliminary data.</text>
</comment>
<dbReference type="PANTHER" id="PTHR42953">
    <property type="entry name" value="HIGH-AFFINITY ZINC UPTAKE SYSTEM PROTEIN ZNUA-RELATED"/>
    <property type="match status" value="1"/>
</dbReference>
<organism evidence="7 8">
    <name type="scientific">Algisphaera agarilytica</name>
    <dbReference type="NCBI Taxonomy" id="1385975"/>
    <lineage>
        <taxon>Bacteria</taxon>
        <taxon>Pseudomonadati</taxon>
        <taxon>Planctomycetota</taxon>
        <taxon>Phycisphaerae</taxon>
        <taxon>Phycisphaerales</taxon>
        <taxon>Phycisphaeraceae</taxon>
        <taxon>Algisphaera</taxon>
    </lineage>
</organism>
<evidence type="ECO:0000313" key="8">
    <source>
        <dbReference type="Proteomes" id="UP000541810"/>
    </source>
</evidence>
<dbReference type="GO" id="GO:0046872">
    <property type="term" value="F:metal ion binding"/>
    <property type="evidence" value="ECO:0007669"/>
    <property type="project" value="UniProtKB-KW"/>
</dbReference>
<comment type="subcellular location">
    <subcellularLocation>
        <location evidence="1">Cell envelope</location>
    </subcellularLocation>
</comment>
<keyword evidence="4" id="KW-0479">Metal-binding</keyword>
<evidence type="ECO:0000313" key="7">
    <source>
        <dbReference type="EMBL" id="MBB6428543.1"/>
    </source>
</evidence>
<dbReference type="PRINTS" id="PR00690">
    <property type="entry name" value="ADHESNFAMILY"/>
</dbReference>
<comment type="similarity">
    <text evidence="2 6">Belongs to the bacterial solute-binding protein 9 family.</text>
</comment>
<accession>A0A7X0H3C7</accession>
<dbReference type="EMBL" id="JACHGY010000001">
    <property type="protein sequence ID" value="MBB6428543.1"/>
    <property type="molecule type" value="Genomic_DNA"/>
</dbReference>
<dbReference type="Proteomes" id="UP000541810">
    <property type="component" value="Unassembled WGS sequence"/>
</dbReference>
<dbReference type="Gene3D" id="3.40.50.1980">
    <property type="entry name" value="Nitrogenase molybdenum iron protein domain"/>
    <property type="match status" value="2"/>
</dbReference>
<protein>
    <submittedName>
        <fullName evidence="7">Manganese/zinc/iron transport system substrate-binding protein</fullName>
    </submittedName>
</protein>
<dbReference type="AlphaFoldDB" id="A0A7X0H3C7"/>
<evidence type="ECO:0000256" key="1">
    <source>
        <dbReference type="ARBA" id="ARBA00004196"/>
    </source>
</evidence>
<dbReference type="PRINTS" id="PR00691">
    <property type="entry name" value="ADHESINB"/>
</dbReference>
<dbReference type="InterPro" id="IPR006129">
    <property type="entry name" value="AdhesinB"/>
</dbReference>
<dbReference type="PANTHER" id="PTHR42953:SF1">
    <property type="entry name" value="METAL-BINDING PROTEIN HI_0362-RELATED"/>
    <property type="match status" value="1"/>
</dbReference>
<evidence type="ECO:0000256" key="3">
    <source>
        <dbReference type="ARBA" id="ARBA00022448"/>
    </source>
</evidence>
<dbReference type="InterPro" id="IPR006127">
    <property type="entry name" value="ZnuA-like"/>
</dbReference>
<dbReference type="GO" id="GO:0030001">
    <property type="term" value="P:metal ion transport"/>
    <property type="evidence" value="ECO:0007669"/>
    <property type="project" value="InterPro"/>
</dbReference>
<keyword evidence="5" id="KW-0732">Signal</keyword>
<dbReference type="SUPFAM" id="SSF53807">
    <property type="entry name" value="Helical backbone' metal receptor"/>
    <property type="match status" value="1"/>
</dbReference>
<keyword evidence="8" id="KW-1185">Reference proteome</keyword>
<evidence type="ECO:0000256" key="5">
    <source>
        <dbReference type="ARBA" id="ARBA00022729"/>
    </source>
</evidence>
<proteinExistence type="inferred from homology"/>
<evidence type="ECO:0000256" key="4">
    <source>
        <dbReference type="ARBA" id="ARBA00022723"/>
    </source>
</evidence>
<dbReference type="GO" id="GO:0030313">
    <property type="term" value="C:cell envelope"/>
    <property type="evidence" value="ECO:0007669"/>
    <property type="project" value="UniProtKB-SubCell"/>
</dbReference>
<evidence type="ECO:0000256" key="6">
    <source>
        <dbReference type="RuleBase" id="RU003512"/>
    </source>
</evidence>
<keyword evidence="3 6" id="KW-0813">Transport</keyword>